<gene>
    <name evidence="2" type="ORF">FGU71_12450</name>
</gene>
<accession>A0A547PEW6</accession>
<keyword evidence="1" id="KW-0732">Signal</keyword>
<dbReference type="RefSeq" id="WP_142788866.1">
    <property type="nucleotide sequence ID" value="NZ_VHJK01000001.1"/>
</dbReference>
<keyword evidence="3" id="KW-1185">Reference proteome</keyword>
<sequence length="447" mass="48423">MQLFTMRKRASNLALAVALATGSAVVATAVFPAEAHAQRKKKKKDAEQAPDGGGYSETFVAVYQPLNASITAEGADVSALRPQIDSLAGLANTQDEKIVAGGLVYNAAITLQDPLMQLQGMELMLASGKVPAEQVARYNFIAYQLANGAQDYTKARTYLLQAIANNFQTEAIDADAMKVAVAQTYFASNDFRGGLSYLKGEIEARQAQGQAVDEEWYRIGLSAAYKNEIVPEVYDFTNLWIRAYPSTTNWRDAVNLTRNLNTYDDNQLLDLLRLSRKAGALNEKNDYILYVESADPRRLPKEVKDLIEDAYSKDAISRDDMYIADSLQTANGRIASDRSDLPALERDAAAGNAGLRTVVAAANAFYSYGQYDKAARFYKKAIGMPGVDADEALTRLGMAEVGMGQYGSAQETLAQVNGVRAPIAKLWQAFAAEKAAPMAPAAPATGM</sequence>
<dbReference type="Proteomes" id="UP000316343">
    <property type="component" value="Unassembled WGS sequence"/>
</dbReference>
<dbReference type="AlphaFoldDB" id="A0A547PEW6"/>
<name>A0A547PEW6_9SPHN</name>
<dbReference type="Gene3D" id="1.25.40.10">
    <property type="entry name" value="Tetratricopeptide repeat domain"/>
    <property type="match status" value="1"/>
</dbReference>
<dbReference type="EMBL" id="VHJK01000001">
    <property type="protein sequence ID" value="TRD12594.1"/>
    <property type="molecule type" value="Genomic_DNA"/>
</dbReference>
<protein>
    <submittedName>
        <fullName evidence="2">Uncharacterized protein</fullName>
    </submittedName>
</protein>
<feature type="chain" id="PRO_5021958265" evidence="1">
    <location>
        <begin position="30"/>
        <end position="447"/>
    </location>
</feature>
<proteinExistence type="predicted"/>
<feature type="signal peptide" evidence="1">
    <location>
        <begin position="1"/>
        <end position="29"/>
    </location>
</feature>
<organism evidence="2 3">
    <name type="scientific">Erythrobacter insulae</name>
    <dbReference type="NCBI Taxonomy" id="2584124"/>
    <lineage>
        <taxon>Bacteria</taxon>
        <taxon>Pseudomonadati</taxon>
        <taxon>Pseudomonadota</taxon>
        <taxon>Alphaproteobacteria</taxon>
        <taxon>Sphingomonadales</taxon>
        <taxon>Erythrobacteraceae</taxon>
        <taxon>Erythrobacter/Porphyrobacter group</taxon>
        <taxon>Erythrobacter</taxon>
    </lineage>
</organism>
<evidence type="ECO:0000313" key="2">
    <source>
        <dbReference type="EMBL" id="TRD12594.1"/>
    </source>
</evidence>
<comment type="caution">
    <text evidence="2">The sequence shown here is derived from an EMBL/GenBank/DDBJ whole genome shotgun (WGS) entry which is preliminary data.</text>
</comment>
<dbReference type="InterPro" id="IPR011990">
    <property type="entry name" value="TPR-like_helical_dom_sf"/>
</dbReference>
<evidence type="ECO:0000313" key="3">
    <source>
        <dbReference type="Proteomes" id="UP000316343"/>
    </source>
</evidence>
<evidence type="ECO:0000256" key="1">
    <source>
        <dbReference type="SAM" id="SignalP"/>
    </source>
</evidence>
<reference evidence="2 3" key="1">
    <citation type="submission" date="2019-06" db="EMBL/GenBank/DDBJ databases">
        <title>Erythrobacter insulae sp. nov., isolated from a tidal flat.</title>
        <authorList>
            <person name="Yoon J.-H."/>
        </authorList>
    </citation>
    <scope>NUCLEOTIDE SEQUENCE [LARGE SCALE GENOMIC DNA]</scope>
    <source>
        <strain evidence="2 3">JBTF-M21</strain>
    </source>
</reference>
<dbReference type="SUPFAM" id="SSF48452">
    <property type="entry name" value="TPR-like"/>
    <property type="match status" value="1"/>
</dbReference>
<dbReference type="OrthoDB" id="7325958at2"/>